<evidence type="ECO:0000256" key="3">
    <source>
        <dbReference type="ARBA" id="ARBA00022679"/>
    </source>
</evidence>
<evidence type="ECO:0000256" key="8">
    <source>
        <dbReference type="ARBA" id="ARBA00023136"/>
    </source>
</evidence>
<evidence type="ECO:0000256" key="7">
    <source>
        <dbReference type="ARBA" id="ARBA00023098"/>
    </source>
</evidence>
<feature type="region of interest" description="Disordered" evidence="11">
    <location>
        <begin position="271"/>
        <end position="301"/>
    </location>
</feature>
<keyword evidence="7 10" id="KW-0443">Lipid metabolism</keyword>
<dbReference type="PANTHER" id="PTHR11157:SF169">
    <property type="entry name" value="ELONGATION OF FATTY ACIDS PROTEIN"/>
    <property type="match status" value="1"/>
</dbReference>
<feature type="transmembrane region" description="Helical" evidence="10">
    <location>
        <begin position="312"/>
        <end position="334"/>
    </location>
</feature>
<organism evidence="12 13">
    <name type="scientific">Aspergillus indologenus CBS 114.80</name>
    <dbReference type="NCBI Taxonomy" id="1450541"/>
    <lineage>
        <taxon>Eukaryota</taxon>
        <taxon>Fungi</taxon>
        <taxon>Dikarya</taxon>
        <taxon>Ascomycota</taxon>
        <taxon>Pezizomycotina</taxon>
        <taxon>Eurotiomycetes</taxon>
        <taxon>Eurotiomycetidae</taxon>
        <taxon>Eurotiales</taxon>
        <taxon>Aspergillaceae</taxon>
        <taxon>Aspergillus</taxon>
        <taxon>Aspergillus subgen. Circumdati</taxon>
    </lineage>
</organism>
<dbReference type="GO" id="GO:0019367">
    <property type="term" value="P:fatty acid elongation, saturated fatty acid"/>
    <property type="evidence" value="ECO:0007669"/>
    <property type="project" value="TreeGrafter"/>
</dbReference>
<accession>A0A2V5HWX5</accession>
<keyword evidence="9 10" id="KW-0275">Fatty acid biosynthesis</keyword>
<proteinExistence type="inferred from homology"/>
<comment type="subcellular location">
    <subcellularLocation>
        <location evidence="1">Membrane</location>
        <topology evidence="1">Multi-pass membrane protein</topology>
    </subcellularLocation>
</comment>
<keyword evidence="5 10" id="KW-0276">Fatty acid metabolism</keyword>
<keyword evidence="8 10" id="KW-0472">Membrane</keyword>
<dbReference type="EC" id="2.3.1.-" evidence="10"/>
<name>A0A2V5HWX5_9EURO</name>
<evidence type="ECO:0000256" key="6">
    <source>
        <dbReference type="ARBA" id="ARBA00022989"/>
    </source>
</evidence>
<dbReference type="Proteomes" id="UP000248817">
    <property type="component" value="Unassembled WGS sequence"/>
</dbReference>
<feature type="compositionally biased region" description="Polar residues" evidence="11">
    <location>
        <begin position="279"/>
        <end position="300"/>
    </location>
</feature>
<gene>
    <name evidence="12" type="ORF">BP00DRAFT_377698</name>
</gene>
<dbReference type="EMBL" id="KZ825550">
    <property type="protein sequence ID" value="PYI28341.1"/>
    <property type="molecule type" value="Genomic_DNA"/>
</dbReference>
<dbReference type="Pfam" id="PF01151">
    <property type="entry name" value="ELO"/>
    <property type="match status" value="1"/>
</dbReference>
<feature type="transmembrane region" description="Helical" evidence="10">
    <location>
        <begin position="96"/>
        <end position="121"/>
    </location>
</feature>
<comment type="similarity">
    <text evidence="10">Belongs to the ELO family.</text>
</comment>
<evidence type="ECO:0000256" key="4">
    <source>
        <dbReference type="ARBA" id="ARBA00022692"/>
    </source>
</evidence>
<dbReference type="GO" id="GO:0042761">
    <property type="term" value="P:very long-chain fatty acid biosynthetic process"/>
    <property type="evidence" value="ECO:0007669"/>
    <property type="project" value="TreeGrafter"/>
</dbReference>
<keyword evidence="6 10" id="KW-1133">Transmembrane helix</keyword>
<dbReference type="GO" id="GO:0030148">
    <property type="term" value="P:sphingolipid biosynthetic process"/>
    <property type="evidence" value="ECO:0007669"/>
    <property type="project" value="TreeGrafter"/>
</dbReference>
<dbReference type="AlphaFoldDB" id="A0A2V5HWX5"/>
<keyword evidence="4 10" id="KW-0812">Transmembrane</keyword>
<keyword evidence="13" id="KW-1185">Reference proteome</keyword>
<sequence length="349" mass="39412">MLARQALRFTLPPSTLFKFPDALPGSGHSLPFPESALCFGTYQLSPSLYTVSTDLRFATTISILYILVVICFNKINARERKPWAISRTKVFPNIVILHNLILTAFSAWTFAAMLNTLFSAWPDKQDKLYLSRAADIVCHGGQFPGYESYASRLKLISWLFYLSKLYEPLDTVIILAKGRQASILHIYHHAGVIFWGCVGVRFIASATIIAILFNSAVHTVMYTYYSMTALRIPVLLSTKASLTLLQIMQFFVGSILGLSSVLVEYDVPFSGSHPEQRDQPQNTPYNITPQGSKEQQSRGMKTQRCIRDSTEAYALCLGCAFVLLLMLLFLKFYVQSYLQHRRPHKRAVL</sequence>
<dbReference type="InterPro" id="IPR002076">
    <property type="entry name" value="ELO_fam"/>
</dbReference>
<evidence type="ECO:0000256" key="10">
    <source>
        <dbReference type="RuleBase" id="RU361115"/>
    </source>
</evidence>
<keyword evidence="3 10" id="KW-0808">Transferase</keyword>
<dbReference type="PANTHER" id="PTHR11157">
    <property type="entry name" value="FATTY ACID ACYL TRANSFERASE-RELATED"/>
    <property type="match status" value="1"/>
</dbReference>
<dbReference type="GO" id="GO:0034626">
    <property type="term" value="P:fatty acid elongation, polyunsaturated fatty acid"/>
    <property type="evidence" value="ECO:0007669"/>
    <property type="project" value="TreeGrafter"/>
</dbReference>
<protein>
    <recommendedName>
        <fullName evidence="10">Elongation of fatty acids protein</fullName>
        <ecNumber evidence="10">2.3.1.-</ecNumber>
    </recommendedName>
</protein>
<evidence type="ECO:0000256" key="2">
    <source>
        <dbReference type="ARBA" id="ARBA00022516"/>
    </source>
</evidence>
<evidence type="ECO:0000313" key="13">
    <source>
        <dbReference type="Proteomes" id="UP000248817"/>
    </source>
</evidence>
<dbReference type="GO" id="GO:0005789">
    <property type="term" value="C:endoplasmic reticulum membrane"/>
    <property type="evidence" value="ECO:0007669"/>
    <property type="project" value="TreeGrafter"/>
</dbReference>
<evidence type="ECO:0000256" key="11">
    <source>
        <dbReference type="SAM" id="MobiDB-lite"/>
    </source>
</evidence>
<evidence type="ECO:0000313" key="12">
    <source>
        <dbReference type="EMBL" id="PYI28341.1"/>
    </source>
</evidence>
<feature type="transmembrane region" description="Helical" evidence="10">
    <location>
        <begin position="242"/>
        <end position="263"/>
    </location>
</feature>
<evidence type="ECO:0000256" key="9">
    <source>
        <dbReference type="ARBA" id="ARBA00023160"/>
    </source>
</evidence>
<feature type="transmembrane region" description="Helical" evidence="10">
    <location>
        <begin position="192"/>
        <end position="221"/>
    </location>
</feature>
<comment type="catalytic activity">
    <reaction evidence="10">
        <text>an acyl-CoA + malonyl-CoA + H(+) = a 3-oxoacyl-CoA + CO2 + CoA</text>
        <dbReference type="Rhea" id="RHEA:50252"/>
        <dbReference type="ChEBI" id="CHEBI:15378"/>
        <dbReference type="ChEBI" id="CHEBI:16526"/>
        <dbReference type="ChEBI" id="CHEBI:57287"/>
        <dbReference type="ChEBI" id="CHEBI:57384"/>
        <dbReference type="ChEBI" id="CHEBI:58342"/>
        <dbReference type="ChEBI" id="CHEBI:90726"/>
    </reaction>
    <physiologicalReaction direction="left-to-right" evidence="10">
        <dbReference type="Rhea" id="RHEA:50253"/>
    </physiologicalReaction>
</comment>
<evidence type="ECO:0000256" key="1">
    <source>
        <dbReference type="ARBA" id="ARBA00004141"/>
    </source>
</evidence>
<evidence type="ECO:0000256" key="5">
    <source>
        <dbReference type="ARBA" id="ARBA00022832"/>
    </source>
</evidence>
<dbReference type="GO" id="GO:0034625">
    <property type="term" value="P:fatty acid elongation, monounsaturated fatty acid"/>
    <property type="evidence" value="ECO:0007669"/>
    <property type="project" value="TreeGrafter"/>
</dbReference>
<feature type="transmembrane region" description="Helical" evidence="10">
    <location>
        <begin position="55"/>
        <end position="75"/>
    </location>
</feature>
<reference evidence="12 13" key="1">
    <citation type="submission" date="2018-02" db="EMBL/GenBank/DDBJ databases">
        <title>The genomes of Aspergillus section Nigri reveals drivers in fungal speciation.</title>
        <authorList>
            <consortium name="DOE Joint Genome Institute"/>
            <person name="Vesth T.C."/>
            <person name="Nybo J."/>
            <person name="Theobald S."/>
            <person name="Brandl J."/>
            <person name="Frisvad J.C."/>
            <person name="Nielsen K.F."/>
            <person name="Lyhne E.K."/>
            <person name="Kogle M.E."/>
            <person name="Kuo A."/>
            <person name="Riley R."/>
            <person name="Clum A."/>
            <person name="Nolan M."/>
            <person name="Lipzen A."/>
            <person name="Salamov A."/>
            <person name="Henrissat B."/>
            <person name="Wiebenga A."/>
            <person name="De vries R.P."/>
            <person name="Grigoriev I.V."/>
            <person name="Mortensen U.H."/>
            <person name="Andersen M.R."/>
            <person name="Baker S.E."/>
        </authorList>
    </citation>
    <scope>NUCLEOTIDE SEQUENCE [LARGE SCALE GENOMIC DNA]</scope>
    <source>
        <strain evidence="12 13">CBS 114.80</strain>
    </source>
</reference>
<keyword evidence="2 10" id="KW-0444">Lipid biosynthesis</keyword>
<dbReference type="GO" id="GO:0009922">
    <property type="term" value="F:fatty acid elongase activity"/>
    <property type="evidence" value="ECO:0007669"/>
    <property type="project" value="InterPro"/>
</dbReference>